<dbReference type="AlphaFoldDB" id="A0AAD5QZ69"/>
<organism evidence="1 2">
    <name type="scientific">Parelaphostrongylus tenuis</name>
    <name type="common">Meningeal worm</name>
    <dbReference type="NCBI Taxonomy" id="148309"/>
    <lineage>
        <taxon>Eukaryota</taxon>
        <taxon>Metazoa</taxon>
        <taxon>Ecdysozoa</taxon>
        <taxon>Nematoda</taxon>
        <taxon>Chromadorea</taxon>
        <taxon>Rhabditida</taxon>
        <taxon>Rhabditina</taxon>
        <taxon>Rhabditomorpha</taxon>
        <taxon>Strongyloidea</taxon>
        <taxon>Metastrongylidae</taxon>
        <taxon>Parelaphostrongylus</taxon>
    </lineage>
</organism>
<reference evidence="1" key="1">
    <citation type="submission" date="2021-06" db="EMBL/GenBank/DDBJ databases">
        <title>Parelaphostrongylus tenuis whole genome reference sequence.</title>
        <authorList>
            <person name="Garwood T.J."/>
            <person name="Larsen P.A."/>
            <person name="Fountain-Jones N.M."/>
            <person name="Garbe J.R."/>
            <person name="Macchietto M.G."/>
            <person name="Kania S.A."/>
            <person name="Gerhold R.W."/>
            <person name="Richards J.E."/>
            <person name="Wolf T.M."/>
        </authorList>
    </citation>
    <scope>NUCLEOTIDE SEQUENCE</scope>
    <source>
        <strain evidence="1">MNPRO001-30</strain>
        <tissue evidence="1">Meninges</tissue>
    </source>
</reference>
<keyword evidence="2" id="KW-1185">Reference proteome</keyword>
<gene>
    <name evidence="1" type="ORF">KIN20_027222</name>
</gene>
<evidence type="ECO:0000313" key="1">
    <source>
        <dbReference type="EMBL" id="KAJ1366542.1"/>
    </source>
</evidence>
<proteinExistence type="predicted"/>
<name>A0AAD5QZ69_PARTN</name>
<dbReference type="Proteomes" id="UP001196413">
    <property type="component" value="Unassembled WGS sequence"/>
</dbReference>
<sequence>MITTSSNLGCKIHRKLVLVVTMHDLKYPRHWIASGHVHCGRQNISLVTTSHYHNISLFIPSEHHYAFLILYDHCVHLLHLVLHKFISLQEQMETFVTYAGDEQVLWVIDEEILH</sequence>
<accession>A0AAD5QZ69</accession>
<dbReference type="EMBL" id="JAHQIW010005581">
    <property type="protein sequence ID" value="KAJ1366542.1"/>
    <property type="molecule type" value="Genomic_DNA"/>
</dbReference>
<evidence type="ECO:0000313" key="2">
    <source>
        <dbReference type="Proteomes" id="UP001196413"/>
    </source>
</evidence>
<protein>
    <submittedName>
        <fullName evidence="1">Uncharacterized protein</fullName>
    </submittedName>
</protein>
<comment type="caution">
    <text evidence="1">The sequence shown here is derived from an EMBL/GenBank/DDBJ whole genome shotgun (WGS) entry which is preliminary data.</text>
</comment>